<evidence type="ECO:0000313" key="2">
    <source>
        <dbReference type="Proteomes" id="UP000815677"/>
    </source>
</evidence>
<sequence length="316" mass="34145">MQRRPATELDLRNGQLVDFPSEGCERAGVNEGFEGRACAEELAQPTPTMPAELASLSRCPKCVLSLLALLSRLTTAQCFVQRAAVHNPGSFVGLAPQPSLSRTASAQSCSPPVHLSLVSFEATFDLAPPPTPIQLSNYPLAQPHSHASPTRTCLVCVSARTRRCIRGPQRLFFAPCVVAFPNREITCRAEPLANLDDAPPESGCACVDWLLSCGGGHHKPGERGTGLVFGRSFRGYLNPSRLRLYTRMRATTGHSLATPPDVDSLDLSAQHCNRPIVHIHTHRPINISPRFPGFRNHSCDARCGAAHASRPPPSTL</sequence>
<proteinExistence type="predicted"/>
<keyword evidence="2" id="KW-1185">Reference proteome</keyword>
<gene>
    <name evidence="1" type="ORF">MCHLO_05626</name>
</gene>
<dbReference type="EMBL" id="DF844314">
    <property type="protein sequence ID" value="GAT48199.1"/>
    <property type="molecule type" value="Genomic_DNA"/>
</dbReference>
<dbReference type="Proteomes" id="UP000815677">
    <property type="component" value="Unassembled WGS sequence"/>
</dbReference>
<reference evidence="1" key="1">
    <citation type="submission" date="2014-09" db="EMBL/GenBank/DDBJ databases">
        <title>Genome sequence of the luminous mushroom Mycena chlorophos for searching fungal bioluminescence genes.</title>
        <authorList>
            <person name="Tanaka Y."/>
            <person name="Kasuga D."/>
            <person name="Oba Y."/>
            <person name="Hase S."/>
            <person name="Sato K."/>
            <person name="Oba Y."/>
            <person name="Sakakibara Y."/>
        </authorList>
    </citation>
    <scope>NUCLEOTIDE SEQUENCE</scope>
</reference>
<name>A0ABQ0LAN8_MYCCL</name>
<protein>
    <submittedName>
        <fullName evidence="1">Uncharacterized protein</fullName>
    </submittedName>
</protein>
<organism evidence="1 2">
    <name type="scientific">Mycena chlorophos</name>
    <name type="common">Agaric fungus</name>
    <name type="synonym">Agaricus chlorophos</name>
    <dbReference type="NCBI Taxonomy" id="658473"/>
    <lineage>
        <taxon>Eukaryota</taxon>
        <taxon>Fungi</taxon>
        <taxon>Dikarya</taxon>
        <taxon>Basidiomycota</taxon>
        <taxon>Agaricomycotina</taxon>
        <taxon>Agaricomycetes</taxon>
        <taxon>Agaricomycetidae</taxon>
        <taxon>Agaricales</taxon>
        <taxon>Marasmiineae</taxon>
        <taxon>Mycenaceae</taxon>
        <taxon>Mycena</taxon>
    </lineage>
</organism>
<accession>A0ABQ0LAN8</accession>
<evidence type="ECO:0000313" key="1">
    <source>
        <dbReference type="EMBL" id="GAT48199.1"/>
    </source>
</evidence>